<dbReference type="Proteomes" id="UP000001022">
    <property type="component" value="Chromosome"/>
</dbReference>
<dbReference type="EMBL" id="AE017143">
    <property type="protein sequence ID" value="AAP95137.1"/>
    <property type="molecule type" value="Genomic_DNA"/>
</dbReference>
<proteinExistence type="predicted"/>
<evidence type="ECO:0000256" key="1">
    <source>
        <dbReference type="SAM" id="Coils"/>
    </source>
</evidence>
<gene>
    <name evidence="2" type="ordered locus">HD_0142</name>
</gene>
<name>Q7VPE4_HAEDU</name>
<evidence type="ECO:0000313" key="2">
    <source>
        <dbReference type="EMBL" id="AAP95137.1"/>
    </source>
</evidence>
<sequence>MQVGIISHLEGQQQLKKVYADTVTEIEKQIPALEKLAQMPGAQGEQARAMLDNMKIKVEELKNAGNDLENAFKEGLTQGIQTSIMGLAQGTMTLKDAIKIWR</sequence>
<dbReference type="STRING" id="233412.HD_0142"/>
<dbReference type="KEGG" id="hdu:HD_0142"/>
<protein>
    <submittedName>
        <fullName evidence="2">Uncharacterized protein</fullName>
    </submittedName>
</protein>
<keyword evidence="3" id="KW-1185">Reference proteome</keyword>
<evidence type="ECO:0000313" key="3">
    <source>
        <dbReference type="Proteomes" id="UP000001022"/>
    </source>
</evidence>
<keyword evidence="1" id="KW-0175">Coiled coil</keyword>
<accession>Q7VPE4</accession>
<organism evidence="2 3">
    <name type="scientific">Haemophilus ducreyi (strain 35000HP / ATCC 700724)</name>
    <dbReference type="NCBI Taxonomy" id="233412"/>
    <lineage>
        <taxon>Bacteria</taxon>
        <taxon>Pseudomonadati</taxon>
        <taxon>Pseudomonadota</taxon>
        <taxon>Gammaproteobacteria</taxon>
        <taxon>Pasteurellales</taxon>
        <taxon>Pasteurellaceae</taxon>
        <taxon>Haemophilus</taxon>
    </lineage>
</organism>
<feature type="coiled-coil region" evidence="1">
    <location>
        <begin position="44"/>
        <end position="71"/>
    </location>
</feature>
<dbReference type="eggNOG" id="COG5281">
    <property type="taxonomic scope" value="Bacteria"/>
</dbReference>
<dbReference type="HOGENOM" id="CLU_2273414_0_0_6"/>
<reference evidence="3" key="1">
    <citation type="submission" date="2003-06" db="EMBL/GenBank/DDBJ databases">
        <title>The complete genome sequence of Haemophilus ducreyi.</title>
        <authorList>
            <person name="Munson R.S. Jr."/>
            <person name="Ray W.C."/>
            <person name="Mahairas G."/>
            <person name="Sabo P."/>
            <person name="Mungur R."/>
            <person name="Johnson L."/>
            <person name="Nguyen D."/>
            <person name="Wang J."/>
            <person name="Forst C."/>
            <person name="Hood L."/>
        </authorList>
    </citation>
    <scope>NUCLEOTIDE SEQUENCE [LARGE SCALE GENOMIC DNA]</scope>
    <source>
        <strain evidence="3">35000HP / ATCC 700724</strain>
    </source>
</reference>
<dbReference type="AlphaFoldDB" id="Q7VPE4"/>